<comment type="similarity">
    <text evidence="3">Belongs to the YAF9 family.</text>
</comment>
<comment type="subunit">
    <text evidence="3">Component of the SWR1 chromatin-remodeling complex and of the NuA4 histone acetyltransferase complex.</text>
</comment>
<dbReference type="Pfam" id="PF03366">
    <property type="entry name" value="YEATS"/>
    <property type="match status" value="1"/>
</dbReference>
<keyword evidence="3" id="KW-0805">Transcription regulation</keyword>
<dbReference type="PROSITE" id="PS51037">
    <property type="entry name" value="YEATS"/>
    <property type="match status" value="1"/>
</dbReference>
<dbReference type="GO" id="GO:0005737">
    <property type="term" value="C:cytoplasm"/>
    <property type="evidence" value="ECO:0007669"/>
    <property type="project" value="UniProtKB-SubCell"/>
</dbReference>
<dbReference type="EMBL" id="MU129032">
    <property type="protein sequence ID" value="KAF9509597.1"/>
    <property type="molecule type" value="Genomic_DNA"/>
</dbReference>
<keyword evidence="6" id="KW-1185">Reference proteome</keyword>
<keyword evidence="3" id="KW-0156">Chromatin regulator</keyword>
<comment type="function">
    <text evidence="3">Component of the SWR1 complex which mediates the ATP-dependent exchange of histone H2A for an H2A variant leading to transcriptional regulation of selected genes by chromatin remodeling. Component of the NuA4 histone acetyltransferase complex which is involved in transcriptional activation of selected genes principally by acetylation of nucleosomal histones H4 and H2A. The NuA4 complex is also involved in DNA repair. Yaf9 may also be required for viability in conditions in which the structural integrity of the spindle is compromised.</text>
</comment>
<dbReference type="GO" id="GO:0006281">
    <property type="term" value="P:DNA repair"/>
    <property type="evidence" value="ECO:0007669"/>
    <property type="project" value="UniProtKB-UniRule"/>
</dbReference>
<evidence type="ECO:0000259" key="4">
    <source>
        <dbReference type="PROSITE" id="PS51037"/>
    </source>
</evidence>
<keyword evidence="3" id="KW-0234">DNA repair</keyword>
<dbReference type="GO" id="GO:0006325">
    <property type="term" value="P:chromatin organization"/>
    <property type="evidence" value="ECO:0007669"/>
    <property type="project" value="UniProtKB-KW"/>
</dbReference>
<feature type="coiled-coil region" evidence="3">
    <location>
        <begin position="234"/>
        <end position="261"/>
    </location>
</feature>
<keyword evidence="1 2" id="KW-0539">Nucleus</keyword>
<keyword evidence="3" id="KW-0804">Transcription</keyword>
<sequence length="261" mass="29186">MSERVRGVVIHRPIIYGNSAVPLTASERGSGIPPDHTHRWTVAIRSAASVPDKSDSVGGADDLGYFIKRVTFRLHETYPTPNRNVDKSPFEVTETGWGEFDISIRITFVSESAEKTLNFQHHLKLHPWVVPDLSTTPGADPATIVSVVPQPPLEPVYAWQYDEIVFTDPPKAFLDILMAHPPTPLPKVKKRAVPPNPAHTASLAPQGSRWAPEFTALLERDEGERLDAAKRSIVEETDKQRALLIEKEQELERLKKELESQ</sequence>
<name>A0A9P6AQ22_9AGAM</name>
<keyword evidence="3" id="KW-0963">Cytoplasm</keyword>
<comment type="subcellular location">
    <subcellularLocation>
        <location evidence="3">Nucleus</location>
    </subcellularLocation>
    <subcellularLocation>
        <location evidence="3">Cytoplasm</location>
    </subcellularLocation>
</comment>
<evidence type="ECO:0000313" key="6">
    <source>
        <dbReference type="Proteomes" id="UP000886523"/>
    </source>
</evidence>
<dbReference type="CDD" id="cd16908">
    <property type="entry name" value="YEATS_Yaf9_like"/>
    <property type="match status" value="1"/>
</dbReference>
<protein>
    <recommendedName>
        <fullName evidence="3">Protein AF-9 homolog</fullName>
    </recommendedName>
</protein>
<dbReference type="InterPro" id="IPR055129">
    <property type="entry name" value="YEATS_dom"/>
</dbReference>
<dbReference type="InterPro" id="IPR038704">
    <property type="entry name" value="YEAST_sf"/>
</dbReference>
<comment type="domain">
    <text evidence="3">The coiled-coil domain is required for assembly into the NuA4 complex.</text>
</comment>
<reference evidence="5" key="1">
    <citation type="journal article" date="2020" name="Nat. Commun.">
        <title>Large-scale genome sequencing of mycorrhizal fungi provides insights into the early evolution of symbiotic traits.</title>
        <authorList>
            <person name="Miyauchi S."/>
            <person name="Kiss E."/>
            <person name="Kuo A."/>
            <person name="Drula E."/>
            <person name="Kohler A."/>
            <person name="Sanchez-Garcia M."/>
            <person name="Morin E."/>
            <person name="Andreopoulos B."/>
            <person name="Barry K.W."/>
            <person name="Bonito G."/>
            <person name="Buee M."/>
            <person name="Carver A."/>
            <person name="Chen C."/>
            <person name="Cichocki N."/>
            <person name="Clum A."/>
            <person name="Culley D."/>
            <person name="Crous P.W."/>
            <person name="Fauchery L."/>
            <person name="Girlanda M."/>
            <person name="Hayes R.D."/>
            <person name="Keri Z."/>
            <person name="LaButti K."/>
            <person name="Lipzen A."/>
            <person name="Lombard V."/>
            <person name="Magnuson J."/>
            <person name="Maillard F."/>
            <person name="Murat C."/>
            <person name="Nolan M."/>
            <person name="Ohm R.A."/>
            <person name="Pangilinan J."/>
            <person name="Pereira M.F."/>
            <person name="Perotto S."/>
            <person name="Peter M."/>
            <person name="Pfister S."/>
            <person name="Riley R."/>
            <person name="Sitrit Y."/>
            <person name="Stielow J.B."/>
            <person name="Szollosi G."/>
            <person name="Zifcakova L."/>
            <person name="Stursova M."/>
            <person name="Spatafora J.W."/>
            <person name="Tedersoo L."/>
            <person name="Vaario L.M."/>
            <person name="Yamada A."/>
            <person name="Yan M."/>
            <person name="Wang P."/>
            <person name="Xu J."/>
            <person name="Bruns T."/>
            <person name="Baldrian P."/>
            <person name="Vilgalys R."/>
            <person name="Dunand C."/>
            <person name="Henrissat B."/>
            <person name="Grigoriev I.V."/>
            <person name="Hibbett D."/>
            <person name="Nagy L.G."/>
            <person name="Martin F.M."/>
        </authorList>
    </citation>
    <scope>NUCLEOTIDE SEQUENCE</scope>
    <source>
        <strain evidence="5">UP504</strain>
    </source>
</reference>
<feature type="domain" description="YEATS" evidence="4">
    <location>
        <begin position="4"/>
        <end position="180"/>
    </location>
</feature>
<evidence type="ECO:0000313" key="5">
    <source>
        <dbReference type="EMBL" id="KAF9509597.1"/>
    </source>
</evidence>
<dbReference type="AlphaFoldDB" id="A0A9P6AQ22"/>
<dbReference type="Gene3D" id="2.60.40.1970">
    <property type="entry name" value="YEATS domain"/>
    <property type="match status" value="1"/>
</dbReference>
<dbReference type="GO" id="GO:0000812">
    <property type="term" value="C:Swr1 complex"/>
    <property type="evidence" value="ECO:0007669"/>
    <property type="project" value="UniProtKB-UniRule"/>
</dbReference>
<evidence type="ECO:0000256" key="1">
    <source>
        <dbReference type="ARBA" id="ARBA00023242"/>
    </source>
</evidence>
<evidence type="ECO:0000256" key="3">
    <source>
        <dbReference type="RuleBase" id="RU367117"/>
    </source>
</evidence>
<dbReference type="Proteomes" id="UP000886523">
    <property type="component" value="Unassembled WGS sequence"/>
</dbReference>
<evidence type="ECO:0000256" key="2">
    <source>
        <dbReference type="PROSITE-ProRule" id="PRU00376"/>
    </source>
</evidence>
<proteinExistence type="inferred from homology"/>
<gene>
    <name evidence="3" type="primary">YAF9</name>
    <name evidence="5" type="ORF">BS47DRAFT_1348972</name>
</gene>
<organism evidence="5 6">
    <name type="scientific">Hydnum rufescens UP504</name>
    <dbReference type="NCBI Taxonomy" id="1448309"/>
    <lineage>
        <taxon>Eukaryota</taxon>
        <taxon>Fungi</taxon>
        <taxon>Dikarya</taxon>
        <taxon>Basidiomycota</taxon>
        <taxon>Agaricomycotina</taxon>
        <taxon>Agaricomycetes</taxon>
        <taxon>Cantharellales</taxon>
        <taxon>Hydnaceae</taxon>
        <taxon>Hydnum</taxon>
    </lineage>
</organism>
<dbReference type="InterPro" id="IPR005033">
    <property type="entry name" value="YEATS"/>
</dbReference>
<accession>A0A9P6AQ22</accession>
<comment type="caution">
    <text evidence="5">The sequence shown here is derived from an EMBL/GenBank/DDBJ whole genome shotgun (WGS) entry which is preliminary data.</text>
</comment>
<keyword evidence="3" id="KW-0227">DNA damage</keyword>
<dbReference type="OrthoDB" id="16041at2759"/>
<keyword evidence="3" id="KW-0175">Coiled coil</keyword>
<dbReference type="PANTHER" id="PTHR23195">
    <property type="entry name" value="YEATS DOMAIN"/>
    <property type="match status" value="1"/>
</dbReference>
<keyword evidence="3" id="KW-0010">Activator</keyword>
<dbReference type="GO" id="GO:0006355">
    <property type="term" value="P:regulation of DNA-templated transcription"/>
    <property type="evidence" value="ECO:0007669"/>
    <property type="project" value="InterPro"/>
</dbReference>